<evidence type="ECO:0000313" key="8">
    <source>
        <dbReference type="EMBL" id="KAJ5215416.1"/>
    </source>
</evidence>
<gene>
    <name evidence="8" type="ORF">N7498_001823</name>
</gene>
<dbReference type="EMBL" id="JAPQKR010000005">
    <property type="protein sequence ID" value="KAJ5215416.1"/>
    <property type="molecule type" value="Genomic_DNA"/>
</dbReference>
<dbReference type="GO" id="GO:0050660">
    <property type="term" value="F:flavin adenine dinucleotide binding"/>
    <property type="evidence" value="ECO:0007669"/>
    <property type="project" value="InterPro"/>
</dbReference>
<keyword evidence="4" id="KW-0274">FAD</keyword>
<evidence type="ECO:0000256" key="4">
    <source>
        <dbReference type="ARBA" id="ARBA00022827"/>
    </source>
</evidence>
<dbReference type="AlphaFoldDB" id="A0A9W9N908"/>
<accession>A0A9W9N908</accession>
<evidence type="ECO:0000313" key="9">
    <source>
        <dbReference type="Proteomes" id="UP001150904"/>
    </source>
</evidence>
<dbReference type="Gene3D" id="3.50.50.60">
    <property type="entry name" value="FAD/NAD(P)-binding domain"/>
    <property type="match status" value="1"/>
</dbReference>
<evidence type="ECO:0000256" key="6">
    <source>
        <dbReference type="SAM" id="MobiDB-lite"/>
    </source>
</evidence>
<reference evidence="8" key="1">
    <citation type="submission" date="2022-12" db="EMBL/GenBank/DDBJ databases">
        <authorList>
            <person name="Petersen C."/>
        </authorList>
    </citation>
    <scope>NUCLEOTIDE SEQUENCE</scope>
    <source>
        <strain evidence="8">IBT 15544</strain>
    </source>
</reference>
<evidence type="ECO:0000256" key="3">
    <source>
        <dbReference type="ARBA" id="ARBA00022630"/>
    </source>
</evidence>
<dbReference type="InterPro" id="IPR006076">
    <property type="entry name" value="FAD-dep_OxRdtase"/>
</dbReference>
<dbReference type="Gene3D" id="3.30.9.10">
    <property type="entry name" value="D-Amino Acid Oxidase, subunit A, domain 2"/>
    <property type="match status" value="1"/>
</dbReference>
<dbReference type="RefSeq" id="XP_058311229.1">
    <property type="nucleotide sequence ID" value="XM_058448885.1"/>
</dbReference>
<proteinExistence type="inferred from homology"/>
<sequence length="479" mass="53096">MTEKRSVAIIGAGIFGISLAVALRERNYKVTVFERNRYDPNGYSPEADAQAASVDLNKIFRASYGTELHYQRLAMESREAWLAEDEKRISSQTDDRNERKLFVNSGMLRVQPTREMEALEKETLENMERDGLQHTQFVKSNPEDQQRADSLGWKAKLLDFEIPQIFPPDSYEAVLDSLAGFVRCSNACAHYQEVAAAQGVKFYFGQLGAVESLVKVQSTTESGKEKVTGLKTKDGVIHSADTVIVAAGSFSTQVLPILSSHLESSSGSLATFKIDPSDTKLWEKYSPENFPVITWKTAPRDGAGKDTGSIYVLPRTPEGFVKIGFRGIKFTNFQPAPEGTPFTQDGQWSVPLSSEASKSIPQRAVEAIKDFVSIFLPEFKDVPFHSTKLCWYTDSLDNSFLIDYVPNYAEGSVFVCTGGSGHGAKFLPVLGEHAADILENGDSSSSYMRPFWRWRPEEPRKNGLEEGPAGSRNISASFS</sequence>
<dbReference type="SUPFAM" id="SSF51905">
    <property type="entry name" value="FAD/NAD(P)-binding domain"/>
    <property type="match status" value="1"/>
</dbReference>
<evidence type="ECO:0000256" key="5">
    <source>
        <dbReference type="ARBA" id="ARBA00023002"/>
    </source>
</evidence>
<dbReference type="InterPro" id="IPR036188">
    <property type="entry name" value="FAD/NAD-bd_sf"/>
</dbReference>
<dbReference type="PANTHER" id="PTHR10961">
    <property type="entry name" value="PEROXISOMAL SARCOSINE OXIDASE"/>
    <property type="match status" value="1"/>
</dbReference>
<dbReference type="PANTHER" id="PTHR10961:SF15">
    <property type="entry name" value="FAD DEPENDENT OXIDOREDUCTASE DOMAIN-CONTAINING PROTEIN"/>
    <property type="match status" value="1"/>
</dbReference>
<evidence type="ECO:0000256" key="2">
    <source>
        <dbReference type="ARBA" id="ARBA00010989"/>
    </source>
</evidence>
<dbReference type="GeneID" id="83176186"/>
<feature type="domain" description="FAD dependent oxidoreductase" evidence="7">
    <location>
        <begin position="7"/>
        <end position="436"/>
    </location>
</feature>
<comment type="similarity">
    <text evidence="2">Belongs to the MSOX/MTOX family.</text>
</comment>
<evidence type="ECO:0000256" key="1">
    <source>
        <dbReference type="ARBA" id="ARBA00001974"/>
    </source>
</evidence>
<dbReference type="GO" id="GO:0008115">
    <property type="term" value="F:sarcosine oxidase activity"/>
    <property type="evidence" value="ECO:0007669"/>
    <property type="project" value="TreeGrafter"/>
</dbReference>
<organism evidence="8 9">
    <name type="scientific">Penicillium cinerascens</name>
    <dbReference type="NCBI Taxonomy" id="70096"/>
    <lineage>
        <taxon>Eukaryota</taxon>
        <taxon>Fungi</taxon>
        <taxon>Dikarya</taxon>
        <taxon>Ascomycota</taxon>
        <taxon>Pezizomycotina</taxon>
        <taxon>Eurotiomycetes</taxon>
        <taxon>Eurotiomycetidae</taxon>
        <taxon>Eurotiales</taxon>
        <taxon>Aspergillaceae</taxon>
        <taxon>Penicillium</taxon>
    </lineage>
</organism>
<keyword evidence="9" id="KW-1185">Reference proteome</keyword>
<dbReference type="Pfam" id="PF01266">
    <property type="entry name" value="DAO"/>
    <property type="match status" value="1"/>
</dbReference>
<protein>
    <submittedName>
        <fullName evidence="8">FAD dependent oxidoreductase</fullName>
    </submittedName>
</protein>
<comment type="caution">
    <text evidence="8">The sequence shown here is derived from an EMBL/GenBank/DDBJ whole genome shotgun (WGS) entry which is preliminary data.</text>
</comment>
<reference evidence="8" key="2">
    <citation type="journal article" date="2023" name="IMA Fungus">
        <title>Comparative genomic study of the Penicillium genus elucidates a diverse pangenome and 15 lateral gene transfer events.</title>
        <authorList>
            <person name="Petersen C."/>
            <person name="Sorensen T."/>
            <person name="Nielsen M.R."/>
            <person name="Sondergaard T.E."/>
            <person name="Sorensen J.L."/>
            <person name="Fitzpatrick D.A."/>
            <person name="Frisvad J.C."/>
            <person name="Nielsen K.L."/>
        </authorList>
    </citation>
    <scope>NUCLEOTIDE SEQUENCE</scope>
    <source>
        <strain evidence="8">IBT 15544</strain>
    </source>
</reference>
<keyword evidence="5" id="KW-0560">Oxidoreductase</keyword>
<evidence type="ECO:0000259" key="7">
    <source>
        <dbReference type="Pfam" id="PF01266"/>
    </source>
</evidence>
<dbReference type="Proteomes" id="UP001150904">
    <property type="component" value="Unassembled WGS sequence"/>
</dbReference>
<feature type="region of interest" description="Disordered" evidence="6">
    <location>
        <begin position="458"/>
        <end position="479"/>
    </location>
</feature>
<comment type="cofactor">
    <cofactor evidence="1">
        <name>FAD</name>
        <dbReference type="ChEBI" id="CHEBI:57692"/>
    </cofactor>
</comment>
<dbReference type="InterPro" id="IPR045170">
    <property type="entry name" value="MTOX"/>
</dbReference>
<name>A0A9W9N908_9EURO</name>
<dbReference type="OrthoDB" id="2219495at2759"/>
<keyword evidence="3" id="KW-0285">Flavoprotein</keyword>